<name>A0A7X3HAW6_9GAMM</name>
<feature type="region of interest" description="Disordered" evidence="1">
    <location>
        <begin position="61"/>
        <end position="134"/>
    </location>
</feature>
<sequence length="134" mass="15132">ETDMTRRTRPPLRIAYSPLQLVLCIALGIWLGAVAVVATAWLGYQAVVAQAWSQASGRAALPSIPPADAPEPQVDKGSEMFQHYQERLDAAQQRDNERAEARDRAQSPQCQFWREQQRNAPTEKARQNVERFCQ</sequence>
<evidence type="ECO:0000313" key="3">
    <source>
        <dbReference type="EMBL" id="MWK57719.1"/>
    </source>
</evidence>
<protein>
    <submittedName>
        <fullName evidence="3">Uncharacterized protein</fullName>
    </submittedName>
</protein>
<dbReference type="RefSeq" id="WP_160481525.1">
    <property type="nucleotide sequence ID" value="NZ_WTFN01000042.1"/>
</dbReference>
<comment type="caution">
    <text evidence="3">The sequence shown here is derived from an EMBL/GenBank/DDBJ whole genome shotgun (WGS) entry which is preliminary data.</text>
</comment>
<feature type="compositionally biased region" description="Basic and acidic residues" evidence="1">
    <location>
        <begin position="73"/>
        <end position="105"/>
    </location>
</feature>
<gene>
    <name evidence="3" type="ORF">GO594_17200</name>
</gene>
<proteinExistence type="predicted"/>
<feature type="compositionally biased region" description="Basic and acidic residues" evidence="1">
    <location>
        <begin position="115"/>
        <end position="134"/>
    </location>
</feature>
<feature type="transmembrane region" description="Helical" evidence="2">
    <location>
        <begin position="21"/>
        <end position="44"/>
    </location>
</feature>
<keyword evidence="2" id="KW-0812">Transmembrane</keyword>
<keyword evidence="2" id="KW-1133">Transmembrane helix</keyword>
<organism evidence="3 4">
    <name type="scientific">Metapseudomonas otitidis</name>
    <dbReference type="NCBI Taxonomy" id="319939"/>
    <lineage>
        <taxon>Bacteria</taxon>
        <taxon>Pseudomonadati</taxon>
        <taxon>Pseudomonadota</taxon>
        <taxon>Gammaproteobacteria</taxon>
        <taxon>Pseudomonadales</taxon>
        <taxon>Pseudomonadaceae</taxon>
        <taxon>Metapseudomonas</taxon>
    </lineage>
</organism>
<evidence type="ECO:0000256" key="2">
    <source>
        <dbReference type="SAM" id="Phobius"/>
    </source>
</evidence>
<accession>A0A7X3HAW6</accession>
<dbReference type="Proteomes" id="UP000461288">
    <property type="component" value="Unassembled WGS sequence"/>
</dbReference>
<reference evidence="3 4" key="1">
    <citation type="submission" date="2019-12" db="EMBL/GenBank/DDBJ databases">
        <title>Draft genome sequence of Pseudomonas otitidis recovered from a chicken carcass.</title>
        <authorList>
            <person name="Vieira T.R."/>
            <person name="Oliviera E.F.C."/>
            <person name="Silva N.M.V."/>
            <person name="Sambrano G.E."/>
            <person name="Cibulski S.P."/>
            <person name="Cardoso M.R.I."/>
        </authorList>
    </citation>
    <scope>NUCLEOTIDE SEQUENCE [LARGE SCALE GENOMIC DNA]</scope>
    <source>
        <strain evidence="3 4">25_K</strain>
    </source>
</reference>
<dbReference type="EMBL" id="WTFN01000042">
    <property type="protein sequence ID" value="MWK57719.1"/>
    <property type="molecule type" value="Genomic_DNA"/>
</dbReference>
<evidence type="ECO:0000256" key="1">
    <source>
        <dbReference type="SAM" id="MobiDB-lite"/>
    </source>
</evidence>
<evidence type="ECO:0000313" key="4">
    <source>
        <dbReference type="Proteomes" id="UP000461288"/>
    </source>
</evidence>
<keyword evidence="2" id="KW-0472">Membrane</keyword>
<dbReference type="AlphaFoldDB" id="A0A7X3HAW6"/>
<feature type="non-terminal residue" evidence="3">
    <location>
        <position position="1"/>
    </location>
</feature>